<evidence type="ECO:0000256" key="2">
    <source>
        <dbReference type="ARBA" id="ARBA00023002"/>
    </source>
</evidence>
<dbReference type="EC" id="1.-.-.-" evidence="4"/>
<dbReference type="GO" id="GO:0016020">
    <property type="term" value="C:membrane"/>
    <property type="evidence" value="ECO:0007669"/>
    <property type="project" value="TreeGrafter"/>
</dbReference>
<reference evidence="4 5" key="1">
    <citation type="submission" date="2019-05" db="EMBL/GenBank/DDBJ databases">
        <authorList>
            <consortium name="Pathogen Informatics"/>
        </authorList>
    </citation>
    <scope>NUCLEOTIDE SEQUENCE [LARGE SCALE GENOMIC DNA]</scope>
    <source>
        <strain evidence="4 5">NCTC12204</strain>
    </source>
</reference>
<dbReference type="InterPro" id="IPR020904">
    <property type="entry name" value="Sc_DH/Rdtase_CS"/>
</dbReference>
<comment type="similarity">
    <text evidence="1 3">Belongs to the short-chain dehydrogenases/reductases (SDR) family.</text>
</comment>
<dbReference type="Pfam" id="PF00106">
    <property type="entry name" value="adh_short"/>
    <property type="match status" value="1"/>
</dbReference>
<dbReference type="RefSeq" id="WP_010737503.1">
    <property type="nucleotide sequence ID" value="NZ_AP027299.1"/>
</dbReference>
<dbReference type="PROSITE" id="PS00061">
    <property type="entry name" value="ADH_SHORT"/>
    <property type="match status" value="1"/>
</dbReference>
<dbReference type="PIRSF" id="PIRSF000126">
    <property type="entry name" value="11-beta-HSD1"/>
    <property type="match status" value="1"/>
</dbReference>
<keyword evidence="2 4" id="KW-0560">Oxidoreductase</keyword>
<gene>
    <name evidence="4" type="ORF">NCTC12204_01316</name>
</gene>
<evidence type="ECO:0000256" key="1">
    <source>
        <dbReference type="ARBA" id="ARBA00006484"/>
    </source>
</evidence>
<evidence type="ECO:0000313" key="5">
    <source>
        <dbReference type="Proteomes" id="UP000352698"/>
    </source>
</evidence>
<dbReference type="AlphaFoldDB" id="A0A1V8X6L5"/>
<dbReference type="FunFam" id="3.40.50.720:FF:000047">
    <property type="entry name" value="NADP-dependent L-serine/L-allo-threonine dehydrogenase"/>
    <property type="match status" value="1"/>
</dbReference>
<dbReference type="InterPro" id="IPR036291">
    <property type="entry name" value="NAD(P)-bd_dom_sf"/>
</dbReference>
<protein>
    <submittedName>
        <fullName evidence="4">Short chain dehydrogenase/reductase family oxidoreductase</fullName>
        <ecNumber evidence="4">1.-.-.-</ecNumber>
    </submittedName>
</protein>
<dbReference type="GO" id="GO:0016616">
    <property type="term" value="F:oxidoreductase activity, acting on the CH-OH group of donors, NAD or NADP as acceptor"/>
    <property type="evidence" value="ECO:0007669"/>
    <property type="project" value="UniProtKB-ARBA"/>
</dbReference>
<dbReference type="Proteomes" id="UP000352698">
    <property type="component" value="Unassembled WGS sequence"/>
</dbReference>
<comment type="caution">
    <text evidence="4">The sequence shown here is derived from an EMBL/GenBank/DDBJ whole genome shotgun (WGS) entry which is preliminary data.</text>
</comment>
<evidence type="ECO:0000313" key="4">
    <source>
        <dbReference type="EMBL" id="VTQ63680.1"/>
    </source>
</evidence>
<sequence>MNLENKVVLVTGSSGGLGAQICYEAAKKGAIVIACARRSQLIDEVKAECQRLSGKEAYAFPVDVSDPDSVDRLYEQVMQTVGRVDVLVNNAGFGIFEDFLTFDLGKAYDMFEVNVLGMMVLTQKFAIDMAERRQGHIINIASMAGKMATAKSTIYSATKFAVLGFSNALRLELRPLGVAVTTVNPGPVATEFFDKADPTGSYLEKVSQLVLEPEKLAKTIVRTMEHPKREVNRPVLLEIAAKFYTLFPTIGDYLASGIFNKK</sequence>
<dbReference type="PANTHER" id="PTHR44196:SF1">
    <property type="entry name" value="DEHYDROGENASE_REDUCTASE SDR FAMILY MEMBER 7B"/>
    <property type="match status" value="1"/>
</dbReference>
<dbReference type="STRING" id="1354.A6P53_05750"/>
<dbReference type="SUPFAM" id="SSF51735">
    <property type="entry name" value="NAD(P)-binding Rossmann-fold domains"/>
    <property type="match status" value="1"/>
</dbReference>
<dbReference type="EMBL" id="CABEEP010000001">
    <property type="protein sequence ID" value="VTQ63680.1"/>
    <property type="molecule type" value="Genomic_DNA"/>
</dbReference>
<evidence type="ECO:0000256" key="3">
    <source>
        <dbReference type="RuleBase" id="RU000363"/>
    </source>
</evidence>
<organism evidence="4 5">
    <name type="scientific">Enterococcus hirae</name>
    <dbReference type="NCBI Taxonomy" id="1354"/>
    <lineage>
        <taxon>Bacteria</taxon>
        <taxon>Bacillati</taxon>
        <taxon>Bacillota</taxon>
        <taxon>Bacilli</taxon>
        <taxon>Lactobacillales</taxon>
        <taxon>Enterococcaceae</taxon>
        <taxon>Enterococcus</taxon>
    </lineage>
</organism>
<dbReference type="PANTHER" id="PTHR44196">
    <property type="entry name" value="DEHYDROGENASE/REDUCTASE SDR FAMILY MEMBER 7B"/>
    <property type="match status" value="1"/>
</dbReference>
<dbReference type="PRINTS" id="PR00080">
    <property type="entry name" value="SDRFAMILY"/>
</dbReference>
<name>A0A1V8X6L5_ENTHR</name>
<dbReference type="Gene3D" id="3.40.50.720">
    <property type="entry name" value="NAD(P)-binding Rossmann-like Domain"/>
    <property type="match status" value="1"/>
</dbReference>
<dbReference type="PRINTS" id="PR00081">
    <property type="entry name" value="GDHRDH"/>
</dbReference>
<accession>A0A1V8X6L5</accession>
<proteinExistence type="inferred from homology"/>
<dbReference type="InterPro" id="IPR002347">
    <property type="entry name" value="SDR_fam"/>
</dbReference>